<organism evidence="6 7">
    <name type="scientific">Roseibium alexandrii</name>
    <dbReference type="NCBI Taxonomy" id="388408"/>
    <lineage>
        <taxon>Bacteria</taxon>
        <taxon>Pseudomonadati</taxon>
        <taxon>Pseudomonadota</taxon>
        <taxon>Alphaproteobacteria</taxon>
        <taxon>Hyphomicrobiales</taxon>
        <taxon>Stappiaceae</taxon>
        <taxon>Roseibium</taxon>
    </lineage>
</organism>
<dbReference type="GO" id="GO:0004252">
    <property type="term" value="F:serine-type endopeptidase activity"/>
    <property type="evidence" value="ECO:0007669"/>
    <property type="project" value="InterPro"/>
</dbReference>
<dbReference type="InterPro" id="IPR043504">
    <property type="entry name" value="Peptidase_S1_PA_chymotrypsin"/>
</dbReference>
<evidence type="ECO:0000256" key="1">
    <source>
        <dbReference type="ARBA" id="ARBA00010541"/>
    </source>
</evidence>
<dbReference type="GO" id="GO:0006508">
    <property type="term" value="P:proteolysis"/>
    <property type="evidence" value="ECO:0007669"/>
    <property type="project" value="UniProtKB-KW"/>
</dbReference>
<keyword evidence="7" id="KW-1185">Reference proteome</keyword>
<evidence type="ECO:0000256" key="2">
    <source>
        <dbReference type="ARBA" id="ARBA00022670"/>
    </source>
</evidence>
<comment type="similarity">
    <text evidence="1">Belongs to the peptidase S1C family.</text>
</comment>
<dbReference type="SUPFAM" id="SSF48452">
    <property type="entry name" value="TPR-like"/>
    <property type="match status" value="1"/>
</dbReference>
<dbReference type="EC" id="3.4.21.107" evidence="6"/>
<dbReference type="Proteomes" id="UP000053235">
    <property type="component" value="Unassembled WGS sequence"/>
</dbReference>
<dbReference type="Pfam" id="PF13365">
    <property type="entry name" value="Trypsin_2"/>
    <property type="match status" value="2"/>
</dbReference>
<dbReference type="Gene3D" id="2.40.10.10">
    <property type="entry name" value="Trypsin-like serine proteases"/>
    <property type="match status" value="2"/>
</dbReference>
<dbReference type="SUPFAM" id="SSF50156">
    <property type="entry name" value="PDZ domain-like"/>
    <property type="match status" value="1"/>
</dbReference>
<evidence type="ECO:0000256" key="3">
    <source>
        <dbReference type="ARBA" id="ARBA00022801"/>
    </source>
</evidence>
<dbReference type="PRINTS" id="PR00834">
    <property type="entry name" value="PROTEASES2C"/>
</dbReference>
<evidence type="ECO:0000259" key="5">
    <source>
        <dbReference type="PROSITE" id="PS50106"/>
    </source>
</evidence>
<dbReference type="InterPro" id="IPR051201">
    <property type="entry name" value="Chloro_Bact_Ser_Proteases"/>
</dbReference>
<dbReference type="InterPro" id="IPR009003">
    <property type="entry name" value="Peptidase_S1_PA"/>
</dbReference>
<dbReference type="SMART" id="SM00228">
    <property type="entry name" value="PDZ"/>
    <property type="match status" value="1"/>
</dbReference>
<reference evidence="7" key="1">
    <citation type="submission" date="2015-07" db="EMBL/GenBank/DDBJ databases">
        <authorList>
            <person name="Rodrigo-Torres Lidia"/>
            <person name="Arahal R.David."/>
        </authorList>
    </citation>
    <scope>NUCLEOTIDE SEQUENCE [LARGE SCALE GENOMIC DNA]</scope>
    <source>
        <strain evidence="7">CECT 5112</strain>
    </source>
</reference>
<accession>A0A0M7AJ91</accession>
<evidence type="ECO:0000313" key="6">
    <source>
        <dbReference type="EMBL" id="CTQ74949.1"/>
    </source>
</evidence>
<feature type="chain" id="PRO_5005809538" evidence="4">
    <location>
        <begin position="25"/>
        <end position="683"/>
    </location>
</feature>
<dbReference type="Gene3D" id="2.40.10.120">
    <property type="match status" value="1"/>
</dbReference>
<dbReference type="AlphaFoldDB" id="A0A0M7AJ91"/>
<dbReference type="PROSITE" id="PS50106">
    <property type="entry name" value="PDZ"/>
    <property type="match status" value="1"/>
</dbReference>
<dbReference type="InterPro" id="IPR011990">
    <property type="entry name" value="TPR-like_helical_dom_sf"/>
</dbReference>
<gene>
    <name evidence="6" type="primary">degP</name>
    <name evidence="6" type="ORF">LAX5112_04052</name>
</gene>
<dbReference type="RefSeq" id="WP_055673339.1">
    <property type="nucleotide sequence ID" value="NZ_CXWD01000019.1"/>
</dbReference>
<dbReference type="Gene3D" id="2.30.42.10">
    <property type="match status" value="1"/>
</dbReference>
<dbReference type="Pfam" id="PF17820">
    <property type="entry name" value="PDZ_6"/>
    <property type="match status" value="1"/>
</dbReference>
<dbReference type="OrthoDB" id="7671045at2"/>
<dbReference type="InterPro" id="IPR041489">
    <property type="entry name" value="PDZ_6"/>
</dbReference>
<keyword evidence="2 6" id="KW-0645">Protease</keyword>
<dbReference type="InterPro" id="IPR001940">
    <property type="entry name" value="Peptidase_S1C"/>
</dbReference>
<protein>
    <submittedName>
        <fullName evidence="6">Periplasmic serine endoprotease DegP</fullName>
        <ecNumber evidence="6">3.4.21.107</ecNumber>
    </submittedName>
</protein>
<keyword evidence="3 6" id="KW-0378">Hydrolase</keyword>
<dbReference type="EMBL" id="CXWD01000019">
    <property type="protein sequence ID" value="CTQ74949.1"/>
    <property type="molecule type" value="Genomic_DNA"/>
</dbReference>
<evidence type="ECO:0000313" key="7">
    <source>
        <dbReference type="Proteomes" id="UP000053235"/>
    </source>
</evidence>
<dbReference type="PANTHER" id="PTHR43343">
    <property type="entry name" value="PEPTIDASE S12"/>
    <property type="match status" value="1"/>
</dbReference>
<keyword evidence="4" id="KW-0732">Signal</keyword>
<dbReference type="STRING" id="388408.LAX5112_04052"/>
<dbReference type="Gene3D" id="1.25.40.10">
    <property type="entry name" value="Tetratricopeptide repeat domain"/>
    <property type="match status" value="1"/>
</dbReference>
<dbReference type="InterPro" id="IPR001478">
    <property type="entry name" value="PDZ"/>
</dbReference>
<proteinExistence type="inferred from homology"/>
<dbReference type="SUPFAM" id="SSF50494">
    <property type="entry name" value="Trypsin-like serine proteases"/>
    <property type="match status" value="2"/>
</dbReference>
<dbReference type="InterPro" id="IPR036034">
    <property type="entry name" value="PDZ_sf"/>
</dbReference>
<feature type="signal peptide" evidence="4">
    <location>
        <begin position="1"/>
        <end position="24"/>
    </location>
</feature>
<evidence type="ECO:0000256" key="4">
    <source>
        <dbReference type="SAM" id="SignalP"/>
    </source>
</evidence>
<feature type="domain" description="PDZ" evidence="5">
    <location>
        <begin position="231"/>
        <end position="306"/>
    </location>
</feature>
<sequence>MARFISCLVAAIAAALLAGTPVKASPAAALEHVVSVLPVWPGHQQGGAGARPGRAPEGSGVVVREGLIATAWHVIEPATRIDVRISDGRILPARLVAQDASTDIALLSIDEPIKPIEIAETQGIAQPVCAIGNAFGLGLSITCGVVSALNVSNAGFNTVEDFVQTDAAANPGSSGGALVDKDGQLVGMVSAIFASDADANIGVNFAVSSQLLLRVTEALMADGSVTYLEPGWRLNRARRSQLAEIAAPVVVSVDSGSPAERAGIKVGDQIVTIGVRRVLSPRDATAAVAILPGTTDQVSLTLQRSGETKTVLLSFAEEAAQVASQRETAKDPDCPYPEDVCQMRQSVFPVSSFDPVGSATRIADDLLVTNRHVVGNSKTATVHTPSGPKTAIVVPSAYSGDLALLQVDGLPDRSVIPALNASPAVSPERTGAFYAIGADIARKQVRVFDPGELLSPPAGDGVFARLHVTAQMQPGVSGGGLVDAAGRLVGIAVGGGDGRFEAIPLGDVSKLLDLRGDPQADRVTEELGSGFEDCAALLDASGGGQPGAPGTTDLTTICSKAANHGQLLKAGRILAQAGQFDEAIRMHGQAVAQVPNSINSRMSLLVSLQLGGRFAEMTGHARKLMELAPDDPQALRFSIQSGVWGRDIELAEDGYAALLKADPRQAQAARRFIDAAPPAPPRR</sequence>
<name>A0A0M7AJ91_9HYPH</name>
<dbReference type="PANTHER" id="PTHR43343:SF3">
    <property type="entry name" value="PROTEASE DO-LIKE 8, CHLOROPLASTIC"/>
    <property type="match status" value="1"/>
</dbReference>